<reference evidence="3 4" key="1">
    <citation type="journal article" date="2019" name="Int. J. Syst. Evol. Microbiol.">
        <title>The Global Catalogue of Microorganisms (GCM) 10K type strain sequencing project: providing services to taxonomists for standard genome sequencing and annotation.</title>
        <authorList>
            <consortium name="The Broad Institute Genomics Platform"/>
            <consortium name="The Broad Institute Genome Sequencing Center for Infectious Disease"/>
            <person name="Wu L."/>
            <person name="Ma J."/>
        </authorList>
    </citation>
    <scope>NUCLEOTIDE SEQUENCE [LARGE SCALE GENOMIC DNA]</scope>
    <source>
        <strain evidence="3 4">JCM 14545</strain>
    </source>
</reference>
<comment type="similarity">
    <text evidence="1 2">Belongs to the cytochrome P450 family.</text>
</comment>
<dbReference type="PANTHER" id="PTHR46696:SF4">
    <property type="entry name" value="BIOTIN BIOSYNTHESIS CYTOCHROME P450"/>
    <property type="match status" value="1"/>
</dbReference>
<dbReference type="Gene3D" id="1.10.630.10">
    <property type="entry name" value="Cytochrome P450"/>
    <property type="match status" value="1"/>
</dbReference>
<keyword evidence="2" id="KW-0560">Oxidoreductase</keyword>
<sequence>MAQLNALLFGSEDDPYPLYRALREDGPLIRARFGEWLVPRHADVSALLRDPRLSSEFPGEYARLSLPDSPAVDFLERIMLTRNPPAHTGLRRYLSQAFAEPSVRRLREYVAGHAERLLAPALDGEPIDVVEDLGVPLPVLVICALIGVPEPDQHDVWTRVATLNRAFDVPNRTAADIDAMNTGLPWLREYVQGLLDEGRASADGNPLSGMRARGEDPETLRDVDFVDNVLFVLHAGVETSMGLVSNGCAALLSHPGQLARLHAEPGLVHSGIEEFLRYDAPIQSTTRLAKEPIVLGGQKVRPGRAVRLLLGAANRDDAVFERPEELDVTRSPNPHLGFGGGLHHCLGSALARLVGTTVFERMVAHSGSWATSGQPVRRQHANLRSYARLPLLLG</sequence>
<keyword evidence="2" id="KW-0503">Monooxygenase</keyword>
<accession>A0ABN2QN94</accession>
<gene>
    <name evidence="3" type="ORF">GCM10009754_24690</name>
</gene>
<name>A0ABN2QN94_9PSEU</name>
<protein>
    <submittedName>
        <fullName evidence="3">Cytochrome P450</fullName>
    </submittedName>
</protein>
<organism evidence="3 4">
    <name type="scientific">Amycolatopsis minnesotensis</name>
    <dbReference type="NCBI Taxonomy" id="337894"/>
    <lineage>
        <taxon>Bacteria</taxon>
        <taxon>Bacillati</taxon>
        <taxon>Actinomycetota</taxon>
        <taxon>Actinomycetes</taxon>
        <taxon>Pseudonocardiales</taxon>
        <taxon>Pseudonocardiaceae</taxon>
        <taxon>Amycolatopsis</taxon>
    </lineage>
</organism>
<dbReference type="RefSeq" id="WP_344416942.1">
    <property type="nucleotide sequence ID" value="NZ_BAAANN010000008.1"/>
</dbReference>
<dbReference type="CDD" id="cd20625">
    <property type="entry name" value="CYP164-like"/>
    <property type="match status" value="1"/>
</dbReference>
<dbReference type="Pfam" id="PF00067">
    <property type="entry name" value="p450"/>
    <property type="match status" value="1"/>
</dbReference>
<dbReference type="PANTHER" id="PTHR46696">
    <property type="entry name" value="P450, PUTATIVE (EUROFUNG)-RELATED"/>
    <property type="match status" value="1"/>
</dbReference>
<evidence type="ECO:0000313" key="3">
    <source>
        <dbReference type="EMBL" id="GAA1954317.1"/>
    </source>
</evidence>
<dbReference type="InterPro" id="IPR017972">
    <property type="entry name" value="Cyt_P450_CS"/>
</dbReference>
<keyword evidence="2" id="KW-0408">Iron</keyword>
<dbReference type="SUPFAM" id="SSF48264">
    <property type="entry name" value="Cytochrome P450"/>
    <property type="match status" value="1"/>
</dbReference>
<dbReference type="InterPro" id="IPR002397">
    <property type="entry name" value="Cyt_P450_B"/>
</dbReference>
<evidence type="ECO:0000256" key="1">
    <source>
        <dbReference type="ARBA" id="ARBA00010617"/>
    </source>
</evidence>
<proteinExistence type="inferred from homology"/>
<dbReference type="InterPro" id="IPR001128">
    <property type="entry name" value="Cyt_P450"/>
</dbReference>
<dbReference type="InterPro" id="IPR036396">
    <property type="entry name" value="Cyt_P450_sf"/>
</dbReference>
<evidence type="ECO:0000313" key="4">
    <source>
        <dbReference type="Proteomes" id="UP001501116"/>
    </source>
</evidence>
<evidence type="ECO:0000256" key="2">
    <source>
        <dbReference type="RuleBase" id="RU000461"/>
    </source>
</evidence>
<dbReference type="PROSITE" id="PS00086">
    <property type="entry name" value="CYTOCHROME_P450"/>
    <property type="match status" value="1"/>
</dbReference>
<keyword evidence="4" id="KW-1185">Reference proteome</keyword>
<keyword evidence="2" id="KW-0349">Heme</keyword>
<dbReference type="EMBL" id="BAAANN010000008">
    <property type="protein sequence ID" value="GAA1954317.1"/>
    <property type="molecule type" value="Genomic_DNA"/>
</dbReference>
<dbReference type="PRINTS" id="PR00359">
    <property type="entry name" value="BP450"/>
</dbReference>
<dbReference type="Proteomes" id="UP001501116">
    <property type="component" value="Unassembled WGS sequence"/>
</dbReference>
<comment type="caution">
    <text evidence="3">The sequence shown here is derived from an EMBL/GenBank/DDBJ whole genome shotgun (WGS) entry which is preliminary data.</text>
</comment>
<keyword evidence="2" id="KW-0479">Metal-binding</keyword>